<organism evidence="7 8">
    <name type="scientific">Macrophomina phaseolina (strain MS6)</name>
    <name type="common">Charcoal rot fungus</name>
    <dbReference type="NCBI Taxonomy" id="1126212"/>
    <lineage>
        <taxon>Eukaryota</taxon>
        <taxon>Fungi</taxon>
        <taxon>Dikarya</taxon>
        <taxon>Ascomycota</taxon>
        <taxon>Pezizomycotina</taxon>
        <taxon>Dothideomycetes</taxon>
        <taxon>Dothideomycetes incertae sedis</taxon>
        <taxon>Botryosphaeriales</taxon>
        <taxon>Botryosphaeriaceae</taxon>
        <taxon>Macrophomina</taxon>
    </lineage>
</organism>
<dbReference type="SUPFAM" id="SSF57959">
    <property type="entry name" value="Leucine zipper domain"/>
    <property type="match status" value="1"/>
</dbReference>
<dbReference type="Gene3D" id="1.20.5.170">
    <property type="match status" value="1"/>
</dbReference>
<evidence type="ECO:0000256" key="4">
    <source>
        <dbReference type="ARBA" id="ARBA00023242"/>
    </source>
</evidence>
<dbReference type="Proteomes" id="UP000007129">
    <property type="component" value="Unassembled WGS sequence"/>
</dbReference>
<dbReference type="InterPro" id="IPR004827">
    <property type="entry name" value="bZIP"/>
</dbReference>
<keyword evidence="4" id="KW-0539">Nucleus</keyword>
<dbReference type="EMBL" id="AHHD01000674">
    <property type="protein sequence ID" value="EKG09430.1"/>
    <property type="molecule type" value="Genomic_DNA"/>
</dbReference>
<comment type="subcellular location">
    <subcellularLocation>
        <location evidence="1">Nucleus</location>
    </subcellularLocation>
</comment>
<accession>K2RYA5</accession>
<dbReference type="CDD" id="cd14687">
    <property type="entry name" value="bZIP_ATF2"/>
    <property type="match status" value="1"/>
</dbReference>
<dbReference type="GO" id="GO:0005634">
    <property type="term" value="C:nucleus"/>
    <property type="evidence" value="ECO:0007669"/>
    <property type="project" value="UniProtKB-SubCell"/>
</dbReference>
<dbReference type="VEuPathDB" id="FungiDB:MPH_13533"/>
<dbReference type="SMART" id="SM00338">
    <property type="entry name" value="BRLZ"/>
    <property type="match status" value="1"/>
</dbReference>
<feature type="domain" description="BZIP" evidence="6">
    <location>
        <begin position="153"/>
        <end position="216"/>
    </location>
</feature>
<proteinExistence type="predicted"/>
<dbReference type="PROSITE" id="PS50217">
    <property type="entry name" value="BZIP"/>
    <property type="match status" value="1"/>
</dbReference>
<evidence type="ECO:0000259" key="6">
    <source>
        <dbReference type="PROSITE" id="PS50217"/>
    </source>
</evidence>
<reference evidence="7 8" key="1">
    <citation type="journal article" date="2012" name="BMC Genomics">
        <title>Tools to kill: Genome of one of the most destructive plant pathogenic fungi Macrophomina phaseolina.</title>
        <authorList>
            <person name="Islam M.S."/>
            <person name="Haque M.S."/>
            <person name="Islam M.M."/>
            <person name="Emdad E.M."/>
            <person name="Halim A."/>
            <person name="Hossen Q.M.M."/>
            <person name="Hossain M.Z."/>
            <person name="Ahmed B."/>
            <person name="Rahim S."/>
            <person name="Rahman M.S."/>
            <person name="Alam M.M."/>
            <person name="Hou S."/>
            <person name="Wan X."/>
            <person name="Saito J.A."/>
            <person name="Alam M."/>
        </authorList>
    </citation>
    <scope>NUCLEOTIDE SEQUENCE [LARGE SCALE GENOMIC DNA]</scope>
    <source>
        <strain evidence="7 8">MS6</strain>
    </source>
</reference>
<dbReference type="AlphaFoldDB" id="K2RYA5"/>
<name>K2RYA5_MACPH</name>
<evidence type="ECO:0000313" key="7">
    <source>
        <dbReference type="EMBL" id="EKG09430.1"/>
    </source>
</evidence>
<dbReference type="InterPro" id="IPR046347">
    <property type="entry name" value="bZIP_sf"/>
</dbReference>
<evidence type="ECO:0000256" key="3">
    <source>
        <dbReference type="ARBA" id="ARBA00023163"/>
    </source>
</evidence>
<dbReference type="PANTHER" id="PTHR19304">
    <property type="entry name" value="CYCLIC-AMP RESPONSE ELEMENT BINDING PROTEIN"/>
    <property type="match status" value="1"/>
</dbReference>
<sequence>MATTTENVFAFNPQPGPGTEIIDFVGSAALPTSFSSFFDNSFMAKLPFTQQACLGIEFEPRKDSHMQQDTVDPKILLRAIDRSISSNEVPSTFLEDKDCESNGLETEEASLRDGQIQSSPKGGNRPRSSNRSKKHSASTRSRSKRKADTEEARKRREEKLDKNRIAVNKCRQRKKNFMAKLDDLSRDLAARNRFLITEVENLGSTVLELKELVFQHVECGYAPIEEYVKAEANKLQSRATYHLVNCIPLNPTKILTESASGPG</sequence>
<feature type="compositionally biased region" description="Basic residues" evidence="5">
    <location>
        <begin position="128"/>
        <end position="145"/>
    </location>
</feature>
<evidence type="ECO:0000256" key="5">
    <source>
        <dbReference type="SAM" id="MobiDB-lite"/>
    </source>
</evidence>
<dbReference type="Pfam" id="PF00170">
    <property type="entry name" value="bZIP_1"/>
    <property type="match status" value="1"/>
</dbReference>
<keyword evidence="2" id="KW-0805">Transcription regulation</keyword>
<evidence type="ECO:0000313" key="8">
    <source>
        <dbReference type="Proteomes" id="UP000007129"/>
    </source>
</evidence>
<dbReference type="HOGENOM" id="CLU_1057967_0_0_1"/>
<protein>
    <submittedName>
        <fullName evidence="7">Basic-leucine zipper (BZIP) transcription factor</fullName>
    </submittedName>
</protein>
<feature type="compositionally biased region" description="Basic and acidic residues" evidence="5">
    <location>
        <begin position="146"/>
        <end position="162"/>
    </location>
</feature>
<keyword evidence="3" id="KW-0804">Transcription</keyword>
<dbReference type="OrthoDB" id="295274at2759"/>
<dbReference type="STRING" id="1126212.K2RYA5"/>
<dbReference type="InParanoid" id="K2RYA5"/>
<evidence type="ECO:0000256" key="1">
    <source>
        <dbReference type="ARBA" id="ARBA00004123"/>
    </source>
</evidence>
<evidence type="ECO:0000256" key="2">
    <source>
        <dbReference type="ARBA" id="ARBA00023015"/>
    </source>
</evidence>
<dbReference type="InterPro" id="IPR051027">
    <property type="entry name" value="bZIP_transcription_factors"/>
</dbReference>
<dbReference type="GO" id="GO:0003700">
    <property type="term" value="F:DNA-binding transcription factor activity"/>
    <property type="evidence" value="ECO:0007669"/>
    <property type="project" value="InterPro"/>
</dbReference>
<comment type="caution">
    <text evidence="7">The sequence shown here is derived from an EMBL/GenBank/DDBJ whole genome shotgun (WGS) entry which is preliminary data.</text>
</comment>
<feature type="region of interest" description="Disordered" evidence="5">
    <location>
        <begin position="91"/>
        <end position="162"/>
    </location>
</feature>
<gene>
    <name evidence="7" type="ORF">MPH_13533</name>
</gene>
<feature type="compositionally biased region" description="Polar residues" evidence="5">
    <location>
        <begin position="115"/>
        <end position="127"/>
    </location>
</feature>